<reference evidence="17" key="2">
    <citation type="submission" date="2020-04" db="EMBL/GenBank/DDBJ databases">
        <authorList>
            <consortium name="NCBI Genome Project"/>
        </authorList>
    </citation>
    <scope>NUCLEOTIDE SEQUENCE</scope>
    <source>
        <strain evidence="17">CBS 781.70</strain>
    </source>
</reference>
<keyword evidence="16" id="KW-1185">Reference proteome</keyword>
<dbReference type="Gene3D" id="1.20.1720.10">
    <property type="entry name" value="Multidrug resistance protein D"/>
    <property type="match status" value="1"/>
</dbReference>
<protein>
    <recommendedName>
        <fullName evidence="10">Efflux pump dotC</fullName>
    </recommendedName>
    <alternativeName>
        <fullName evidence="11">Dothistromin biosynthesis protein C</fullName>
    </alternativeName>
</protein>
<evidence type="ECO:0000256" key="3">
    <source>
        <dbReference type="ARBA" id="ARBA00007520"/>
    </source>
</evidence>
<dbReference type="GO" id="GO:0022857">
    <property type="term" value="F:transmembrane transporter activity"/>
    <property type="evidence" value="ECO:0007669"/>
    <property type="project" value="InterPro"/>
</dbReference>
<dbReference type="GO" id="GO:0005886">
    <property type="term" value="C:plasma membrane"/>
    <property type="evidence" value="ECO:0007669"/>
    <property type="project" value="UniProtKB-SubCell"/>
</dbReference>
<evidence type="ECO:0000256" key="2">
    <source>
        <dbReference type="ARBA" id="ARBA00004651"/>
    </source>
</evidence>
<dbReference type="GeneID" id="54420811"/>
<organism evidence="15">
    <name type="scientific">Eremomyces bilateralis CBS 781.70</name>
    <dbReference type="NCBI Taxonomy" id="1392243"/>
    <lineage>
        <taxon>Eukaryota</taxon>
        <taxon>Fungi</taxon>
        <taxon>Dikarya</taxon>
        <taxon>Ascomycota</taxon>
        <taxon>Pezizomycotina</taxon>
        <taxon>Dothideomycetes</taxon>
        <taxon>Dothideomycetes incertae sedis</taxon>
        <taxon>Eremomycetales</taxon>
        <taxon>Eremomycetaceae</taxon>
        <taxon>Eremomyces</taxon>
    </lineage>
</organism>
<feature type="region of interest" description="Disordered" evidence="12">
    <location>
        <begin position="1"/>
        <end position="85"/>
    </location>
</feature>
<proteinExistence type="inferred from homology"/>
<feature type="region of interest" description="Disordered" evidence="12">
    <location>
        <begin position="597"/>
        <end position="639"/>
    </location>
</feature>
<feature type="domain" description="Major facilitator superfamily (MFS) profile" evidence="14">
    <location>
        <begin position="96"/>
        <end position="586"/>
    </location>
</feature>
<dbReference type="SUPFAM" id="SSF103473">
    <property type="entry name" value="MFS general substrate transporter"/>
    <property type="match status" value="2"/>
</dbReference>
<evidence type="ECO:0000256" key="12">
    <source>
        <dbReference type="SAM" id="MobiDB-lite"/>
    </source>
</evidence>
<evidence type="ECO:0000313" key="16">
    <source>
        <dbReference type="Proteomes" id="UP000504638"/>
    </source>
</evidence>
<evidence type="ECO:0000256" key="8">
    <source>
        <dbReference type="ARBA" id="ARBA00023136"/>
    </source>
</evidence>
<dbReference type="PROSITE" id="PS50850">
    <property type="entry name" value="MFS"/>
    <property type="match status" value="1"/>
</dbReference>
<dbReference type="PANTHER" id="PTHR23501:SF102">
    <property type="entry name" value="DRUG TRANSPORTER, PUTATIVE (AFU_ORTHOLOGUE AFUA_3G08530)-RELATED"/>
    <property type="match status" value="1"/>
</dbReference>
<evidence type="ECO:0000256" key="10">
    <source>
        <dbReference type="ARBA" id="ARBA00069956"/>
    </source>
</evidence>
<comment type="function">
    <text evidence="9">Efflux pump; part of the gene cluster that mediates the biosynthesis of dothistromin (DOTH), a polyketide toxin very similar in structure to the aflatoxin precursor, versicolorin B. One function of dotC may be to transport early-stage dothistromin biosynthetic intermediates from the cytoplasm into vacuoles, thereby affecting the rate of dothistromin production.</text>
</comment>
<feature type="compositionally biased region" description="Basic and acidic residues" evidence="12">
    <location>
        <begin position="625"/>
        <end position="639"/>
    </location>
</feature>
<dbReference type="InterPro" id="IPR036259">
    <property type="entry name" value="MFS_trans_sf"/>
</dbReference>
<dbReference type="CDD" id="cd17502">
    <property type="entry name" value="MFS_Azr1_MDR_like"/>
    <property type="match status" value="1"/>
</dbReference>
<dbReference type="FunFam" id="1.20.1250.20:FF:000196">
    <property type="entry name" value="MFS toxin efflux pump (AflT)"/>
    <property type="match status" value="1"/>
</dbReference>
<evidence type="ECO:0000256" key="11">
    <source>
        <dbReference type="ARBA" id="ARBA00083178"/>
    </source>
</evidence>
<keyword evidence="7 13" id="KW-1133">Transmembrane helix</keyword>
<dbReference type="InterPro" id="IPR020846">
    <property type="entry name" value="MFS_dom"/>
</dbReference>
<comment type="subcellular location">
    <subcellularLocation>
        <location evidence="2">Cell membrane</location>
        <topology evidence="2">Multi-pass membrane protein</topology>
    </subcellularLocation>
    <subcellularLocation>
        <location evidence="1">Vacuole membrane</location>
        <topology evidence="1">Multi-pass membrane protein</topology>
    </subcellularLocation>
</comment>
<reference evidence="17" key="3">
    <citation type="submission" date="2025-04" db="UniProtKB">
        <authorList>
            <consortium name="RefSeq"/>
        </authorList>
    </citation>
    <scope>IDENTIFICATION</scope>
    <source>
        <strain evidence="17">CBS 781.70</strain>
    </source>
</reference>
<evidence type="ECO:0000256" key="4">
    <source>
        <dbReference type="ARBA" id="ARBA00022475"/>
    </source>
</evidence>
<feature type="compositionally biased region" description="Basic and acidic residues" evidence="12">
    <location>
        <begin position="64"/>
        <end position="85"/>
    </location>
</feature>
<evidence type="ECO:0000256" key="5">
    <source>
        <dbReference type="ARBA" id="ARBA00022554"/>
    </source>
</evidence>
<feature type="transmembrane region" description="Helical" evidence="13">
    <location>
        <begin position="564"/>
        <end position="582"/>
    </location>
</feature>
<dbReference type="Pfam" id="PF07690">
    <property type="entry name" value="MFS_1"/>
    <property type="match status" value="1"/>
</dbReference>
<dbReference type="EMBL" id="ML975177">
    <property type="protein sequence ID" value="KAF1808913.1"/>
    <property type="molecule type" value="Genomic_DNA"/>
</dbReference>
<keyword evidence="5" id="KW-0926">Vacuole</keyword>
<feature type="transmembrane region" description="Helical" evidence="13">
    <location>
        <begin position="316"/>
        <end position="335"/>
    </location>
</feature>
<feature type="transmembrane region" description="Helical" evidence="13">
    <location>
        <begin position="449"/>
        <end position="471"/>
    </location>
</feature>
<sequence length="639" mass="68076">MTPNQASARLEADRSNGLANATTTNPQDAVSIAVPPEEDASCTSQKAMSAGKVSTSTASAARPVETDGQREPAAEAEKTEEGKPEKTRSKARIVVILIALSMAVFLAALDITIITTALPTISSHFGSAAGYTWIGSAYMLAAAASVPVWGKFSDIWGRKIILLLANLLFFIGSLIAALSVSIGMLITARGIQGVGGGGLLVLVNIVISDLFSLRSRGAYYGIIGGVWAIASTLGPILGGVFTEKVSWRWCFYINLPLDGAAFLLLLIFLDVHNPRTPLWAGLKAIDWIGCAGVVGGALMLLLGLEFGGVIFPWNSAKVICLIVFGVFTLALFLVNEWKFATWPIVPLKLFRHRSNCAAMMVCFIHGFVFVSSSYFLPLYLQAARGSSPIMSGVYLLPMVLTISIGSMFSGVFIRKTGLYQPPIWIGLAFMTLGFGLFTDIDAHSSWAKIIVYQLVAGFGVGPNFQAPLIAIQSLVEPRNIASATATFQFVRNLATSMSIVVGGVLYQNVMNQYEGKLVSAVGPENAVRLGGANAGANIGVVYSLHPNQRVAAQEIIADSISKLWIMYATFSGVGLLVSLLITKQTLGKDHQEIKTGLQKDQASVHEQPAQAIDPQSAQGVARSGGETETRPEADKEVKV</sequence>
<dbReference type="AlphaFoldDB" id="A0A6G1FT24"/>
<feature type="compositionally biased region" description="Polar residues" evidence="12">
    <location>
        <begin position="17"/>
        <end position="28"/>
    </location>
</feature>
<name>A0A6G1FT24_9PEZI</name>
<accession>A0A6G1FT24</accession>
<dbReference type="Gene3D" id="1.20.1250.20">
    <property type="entry name" value="MFS general substrate transporter like domains"/>
    <property type="match status" value="1"/>
</dbReference>
<evidence type="ECO:0000256" key="6">
    <source>
        <dbReference type="ARBA" id="ARBA00022692"/>
    </source>
</evidence>
<gene>
    <name evidence="15 17" type="ORF">P152DRAFT_461963</name>
</gene>
<dbReference type="Proteomes" id="UP000504638">
    <property type="component" value="Unplaced"/>
</dbReference>
<evidence type="ECO:0000256" key="7">
    <source>
        <dbReference type="ARBA" id="ARBA00022989"/>
    </source>
</evidence>
<feature type="transmembrane region" description="Helical" evidence="13">
    <location>
        <begin position="161"/>
        <end position="185"/>
    </location>
</feature>
<evidence type="ECO:0000259" key="14">
    <source>
        <dbReference type="PROSITE" id="PS50850"/>
    </source>
</evidence>
<feature type="transmembrane region" description="Helical" evidence="13">
    <location>
        <begin position="284"/>
        <end position="304"/>
    </location>
</feature>
<keyword evidence="8 13" id="KW-0472">Membrane</keyword>
<comment type="similarity">
    <text evidence="3">Belongs to the major facilitator superfamily. TCR/Tet family.</text>
</comment>
<dbReference type="OrthoDB" id="10021397at2759"/>
<evidence type="ECO:0000256" key="13">
    <source>
        <dbReference type="SAM" id="Phobius"/>
    </source>
</evidence>
<reference evidence="15 17" key="1">
    <citation type="submission" date="2020-01" db="EMBL/GenBank/DDBJ databases">
        <authorList>
            <consortium name="DOE Joint Genome Institute"/>
            <person name="Haridas S."/>
            <person name="Albert R."/>
            <person name="Binder M."/>
            <person name="Bloem J."/>
            <person name="Labutti K."/>
            <person name="Salamov A."/>
            <person name="Andreopoulos B."/>
            <person name="Baker S.E."/>
            <person name="Barry K."/>
            <person name="Bills G."/>
            <person name="Bluhm B.H."/>
            <person name="Cannon C."/>
            <person name="Castanera R."/>
            <person name="Culley D.E."/>
            <person name="Daum C."/>
            <person name="Ezra D."/>
            <person name="Gonzalez J.B."/>
            <person name="Henrissat B."/>
            <person name="Kuo A."/>
            <person name="Liang C."/>
            <person name="Lipzen A."/>
            <person name="Lutzoni F."/>
            <person name="Magnuson J."/>
            <person name="Mondo S."/>
            <person name="Nolan M."/>
            <person name="Ohm R."/>
            <person name="Pangilinan J."/>
            <person name="Park H.-J."/>
            <person name="Ramirez L."/>
            <person name="Alfaro M."/>
            <person name="Sun H."/>
            <person name="Tritt A."/>
            <person name="Yoshinaga Y."/>
            <person name="Zwiers L.-H."/>
            <person name="Turgeon B.G."/>
            <person name="Goodwin S.B."/>
            <person name="Spatafora J.W."/>
            <person name="Crous P.W."/>
            <person name="Grigoriev I.V."/>
        </authorList>
    </citation>
    <scope>NUCLEOTIDE SEQUENCE</scope>
    <source>
        <strain evidence="15 17">CBS 781.70</strain>
    </source>
</reference>
<feature type="transmembrane region" description="Helical" evidence="13">
    <location>
        <begin position="356"/>
        <end position="380"/>
    </location>
</feature>
<keyword evidence="4" id="KW-1003">Cell membrane</keyword>
<evidence type="ECO:0000256" key="9">
    <source>
        <dbReference type="ARBA" id="ARBA00057269"/>
    </source>
</evidence>
<feature type="transmembrane region" description="Helical" evidence="13">
    <location>
        <begin position="253"/>
        <end position="272"/>
    </location>
</feature>
<evidence type="ECO:0000256" key="1">
    <source>
        <dbReference type="ARBA" id="ARBA00004128"/>
    </source>
</evidence>
<dbReference type="PANTHER" id="PTHR23501">
    <property type="entry name" value="MAJOR FACILITATOR SUPERFAMILY"/>
    <property type="match status" value="1"/>
</dbReference>
<feature type="compositionally biased region" description="Polar residues" evidence="12">
    <location>
        <begin position="41"/>
        <end position="59"/>
    </location>
</feature>
<dbReference type="FunFam" id="1.20.1720.10:FF:000014">
    <property type="entry name" value="MFS drug transporter, putative"/>
    <property type="match status" value="1"/>
</dbReference>
<feature type="transmembrane region" description="Helical" evidence="13">
    <location>
        <begin position="418"/>
        <end position="437"/>
    </location>
</feature>
<feature type="transmembrane region" description="Helical" evidence="13">
    <location>
        <begin position="218"/>
        <end position="241"/>
    </location>
</feature>
<keyword evidence="6 13" id="KW-0812">Transmembrane</keyword>
<dbReference type="GO" id="GO:0005774">
    <property type="term" value="C:vacuolar membrane"/>
    <property type="evidence" value="ECO:0007669"/>
    <property type="project" value="UniProtKB-SubCell"/>
</dbReference>
<evidence type="ECO:0000313" key="17">
    <source>
        <dbReference type="RefSeq" id="XP_033530544.1"/>
    </source>
</evidence>
<feature type="transmembrane region" description="Helical" evidence="13">
    <location>
        <begin position="93"/>
        <end position="118"/>
    </location>
</feature>
<dbReference type="InterPro" id="IPR011701">
    <property type="entry name" value="MFS"/>
</dbReference>
<feature type="transmembrane region" description="Helical" evidence="13">
    <location>
        <begin position="392"/>
        <end position="413"/>
    </location>
</feature>
<dbReference type="RefSeq" id="XP_033530544.1">
    <property type="nucleotide sequence ID" value="XM_033680241.1"/>
</dbReference>
<evidence type="ECO:0000313" key="15">
    <source>
        <dbReference type="EMBL" id="KAF1808913.1"/>
    </source>
</evidence>
<dbReference type="PRINTS" id="PR01036">
    <property type="entry name" value="TCRTETB"/>
</dbReference>
<feature type="transmembrane region" description="Helical" evidence="13">
    <location>
        <begin position="130"/>
        <end position="149"/>
    </location>
</feature>